<dbReference type="GO" id="GO:0009097">
    <property type="term" value="P:isoleucine biosynthetic process"/>
    <property type="evidence" value="ECO:0007669"/>
    <property type="project" value="TreeGrafter"/>
</dbReference>
<name>A0A6L6WSB4_9ACTN</name>
<feature type="region of interest" description="Disordered" evidence="4">
    <location>
        <begin position="1"/>
        <end position="45"/>
    </location>
</feature>
<evidence type="ECO:0000259" key="5">
    <source>
        <dbReference type="Pfam" id="PF00291"/>
    </source>
</evidence>
<evidence type="ECO:0000313" key="6">
    <source>
        <dbReference type="EMBL" id="MVO84587.1"/>
    </source>
</evidence>
<accession>A0A6L6WSB4</accession>
<dbReference type="GO" id="GO:0004794">
    <property type="term" value="F:threonine deaminase activity"/>
    <property type="evidence" value="ECO:0007669"/>
    <property type="project" value="TreeGrafter"/>
</dbReference>
<dbReference type="Pfam" id="PF00291">
    <property type="entry name" value="PALP"/>
    <property type="match status" value="1"/>
</dbReference>
<protein>
    <submittedName>
        <fullName evidence="6">Pyridoxal-phosphate dependent enzyme</fullName>
    </submittedName>
</protein>
<dbReference type="InterPro" id="IPR001926">
    <property type="entry name" value="TrpB-like_PALP"/>
</dbReference>
<evidence type="ECO:0000313" key="7">
    <source>
        <dbReference type="Proteomes" id="UP000483802"/>
    </source>
</evidence>
<evidence type="ECO:0000256" key="3">
    <source>
        <dbReference type="ARBA" id="ARBA00023239"/>
    </source>
</evidence>
<reference evidence="6 7" key="1">
    <citation type="submission" date="2019-11" db="EMBL/GenBank/DDBJ databases">
        <title>Streptomyces typhae sp. nov., a novel endophytic actinomycete isolated from the root of cattail pollen (Typha angustifolia L.).</title>
        <authorList>
            <person name="Peng C."/>
        </authorList>
    </citation>
    <scope>NUCLEOTIDE SEQUENCE [LARGE SCALE GENOMIC DNA]</scope>
    <source>
        <strain evidence="7">p1417</strain>
    </source>
</reference>
<dbReference type="GO" id="GO:0006567">
    <property type="term" value="P:L-threonine catabolic process"/>
    <property type="evidence" value="ECO:0007669"/>
    <property type="project" value="TreeGrafter"/>
</dbReference>
<evidence type="ECO:0000256" key="1">
    <source>
        <dbReference type="ARBA" id="ARBA00001933"/>
    </source>
</evidence>
<keyword evidence="7" id="KW-1185">Reference proteome</keyword>
<proteinExistence type="predicted"/>
<sequence>MTSSPATPASPATPTASLATGQRSLGVPADAADAPGTAPGPAPRFPLWPPLTGGCPVTSTDSVAYPVEVDYAYDGLPADFFATAGSRPRGHERWAPLLPPLYAPGLAEGGTPLLPLETLPLEGGVWIKDESRNPTWSHKDRLNRVTVSAAVGVGAAGVVVASSGNHGASAAAYAARAGLRCAVVTSVDVPPAVDAFLRAYGATVLPVPTEERWPLLRRIVERAGYHPVSNLTPAAHTGHAFGPEGYKTIAYEIFAELGLAPGAVFVPTGYGELLFGVWKGFTELARYGLVDRVPRMYACEPAAGGPLAAAVRAGVPAAHVSPGPTAAYAIDCAVGGYRGVVAVRESGGGALLVSDAEMAAARDELARGGVWGEVSAAAGVAGVRQLARGGWAVEGPVVCVSTSSGFKDRDLLAVPSTGAVDPGDWAGVERRLRG</sequence>
<dbReference type="RefSeq" id="WP_157164760.1">
    <property type="nucleotide sequence ID" value="NZ_WPNZ01000003.1"/>
</dbReference>
<feature type="compositionally biased region" description="Low complexity" evidence="4">
    <location>
        <begin position="28"/>
        <end position="37"/>
    </location>
</feature>
<gene>
    <name evidence="6" type="ORF">GPA10_07320</name>
</gene>
<dbReference type="EMBL" id="WPNZ01000003">
    <property type="protein sequence ID" value="MVO84587.1"/>
    <property type="molecule type" value="Genomic_DNA"/>
</dbReference>
<dbReference type="InterPro" id="IPR050147">
    <property type="entry name" value="Ser/Thr_Dehydratase"/>
</dbReference>
<dbReference type="GO" id="GO:0003941">
    <property type="term" value="F:L-serine ammonia-lyase activity"/>
    <property type="evidence" value="ECO:0007669"/>
    <property type="project" value="TreeGrafter"/>
</dbReference>
<organism evidence="6 7">
    <name type="scientific">Streptomyces typhae</name>
    <dbReference type="NCBI Taxonomy" id="2681492"/>
    <lineage>
        <taxon>Bacteria</taxon>
        <taxon>Bacillati</taxon>
        <taxon>Actinomycetota</taxon>
        <taxon>Actinomycetes</taxon>
        <taxon>Kitasatosporales</taxon>
        <taxon>Streptomycetaceae</taxon>
        <taxon>Streptomyces</taxon>
    </lineage>
</organism>
<evidence type="ECO:0000256" key="4">
    <source>
        <dbReference type="SAM" id="MobiDB-lite"/>
    </source>
</evidence>
<keyword evidence="3" id="KW-0456">Lyase</keyword>
<dbReference type="Gene3D" id="3.40.50.1100">
    <property type="match status" value="2"/>
</dbReference>
<keyword evidence="2" id="KW-0663">Pyridoxal phosphate</keyword>
<feature type="domain" description="Tryptophan synthase beta chain-like PALP" evidence="5">
    <location>
        <begin position="107"/>
        <end position="402"/>
    </location>
</feature>
<dbReference type="PANTHER" id="PTHR48078:SF6">
    <property type="entry name" value="L-THREONINE DEHYDRATASE CATABOLIC TDCB"/>
    <property type="match status" value="1"/>
</dbReference>
<dbReference type="Proteomes" id="UP000483802">
    <property type="component" value="Unassembled WGS sequence"/>
</dbReference>
<evidence type="ECO:0000256" key="2">
    <source>
        <dbReference type="ARBA" id="ARBA00022898"/>
    </source>
</evidence>
<comment type="cofactor">
    <cofactor evidence="1">
        <name>pyridoxal 5'-phosphate</name>
        <dbReference type="ChEBI" id="CHEBI:597326"/>
    </cofactor>
</comment>
<dbReference type="SUPFAM" id="SSF53686">
    <property type="entry name" value="Tryptophan synthase beta subunit-like PLP-dependent enzymes"/>
    <property type="match status" value="1"/>
</dbReference>
<comment type="caution">
    <text evidence="6">The sequence shown here is derived from an EMBL/GenBank/DDBJ whole genome shotgun (WGS) entry which is preliminary data.</text>
</comment>
<dbReference type="InterPro" id="IPR036052">
    <property type="entry name" value="TrpB-like_PALP_sf"/>
</dbReference>
<dbReference type="PANTHER" id="PTHR48078">
    <property type="entry name" value="THREONINE DEHYDRATASE, MITOCHONDRIAL-RELATED"/>
    <property type="match status" value="1"/>
</dbReference>
<feature type="compositionally biased region" description="Low complexity" evidence="4">
    <location>
        <begin position="1"/>
        <end position="17"/>
    </location>
</feature>
<dbReference type="AlphaFoldDB" id="A0A6L6WSB4"/>
<dbReference type="GO" id="GO:0006565">
    <property type="term" value="P:L-serine catabolic process"/>
    <property type="evidence" value="ECO:0007669"/>
    <property type="project" value="TreeGrafter"/>
</dbReference>